<evidence type="ECO:0000313" key="2">
    <source>
        <dbReference type="EMBL" id="MBX61551.1"/>
    </source>
</evidence>
<protein>
    <submittedName>
        <fullName evidence="2">Uncharacterized protein</fullName>
    </submittedName>
</protein>
<keyword evidence="1" id="KW-0472">Membrane</keyword>
<accession>A0A2P2Q3K1</accession>
<name>A0A2P2Q3K1_RHIMU</name>
<organism evidence="2">
    <name type="scientific">Rhizophora mucronata</name>
    <name type="common">Asiatic mangrove</name>
    <dbReference type="NCBI Taxonomy" id="61149"/>
    <lineage>
        <taxon>Eukaryota</taxon>
        <taxon>Viridiplantae</taxon>
        <taxon>Streptophyta</taxon>
        <taxon>Embryophyta</taxon>
        <taxon>Tracheophyta</taxon>
        <taxon>Spermatophyta</taxon>
        <taxon>Magnoliopsida</taxon>
        <taxon>eudicotyledons</taxon>
        <taxon>Gunneridae</taxon>
        <taxon>Pentapetalae</taxon>
        <taxon>rosids</taxon>
        <taxon>fabids</taxon>
        <taxon>Malpighiales</taxon>
        <taxon>Rhizophoraceae</taxon>
        <taxon>Rhizophora</taxon>
    </lineage>
</organism>
<sequence length="33" mass="3968">MICWKAENVEQYIIFPCFYAWPSPSFAILFHKS</sequence>
<keyword evidence="1" id="KW-1133">Transmembrane helix</keyword>
<evidence type="ECO:0000256" key="1">
    <source>
        <dbReference type="SAM" id="Phobius"/>
    </source>
</evidence>
<dbReference type="AlphaFoldDB" id="A0A2P2Q3K1"/>
<reference evidence="2" key="1">
    <citation type="submission" date="2018-02" db="EMBL/GenBank/DDBJ databases">
        <title>Rhizophora mucronata_Transcriptome.</title>
        <authorList>
            <person name="Meera S.P."/>
            <person name="Sreeshan A."/>
            <person name="Augustine A."/>
        </authorList>
    </citation>
    <scope>NUCLEOTIDE SEQUENCE</scope>
    <source>
        <tissue evidence="2">Leaf</tissue>
    </source>
</reference>
<feature type="transmembrane region" description="Helical" evidence="1">
    <location>
        <begin position="12"/>
        <end position="30"/>
    </location>
</feature>
<keyword evidence="1" id="KW-0812">Transmembrane</keyword>
<proteinExistence type="predicted"/>
<dbReference type="EMBL" id="GGEC01081067">
    <property type="protein sequence ID" value="MBX61551.1"/>
    <property type="molecule type" value="Transcribed_RNA"/>
</dbReference>